<comment type="caution">
    <text evidence="1">The sequence shown here is derived from an EMBL/GenBank/DDBJ whole genome shotgun (WGS) entry which is preliminary data.</text>
</comment>
<proteinExistence type="predicted"/>
<evidence type="ECO:0000313" key="1">
    <source>
        <dbReference type="EMBL" id="RQM37934.1"/>
    </source>
</evidence>
<name>A0A3N6RXU1_9GAMM</name>
<organism evidence="1 2">
    <name type="scientific">Erwinia psidii</name>
    <dbReference type="NCBI Taxonomy" id="69224"/>
    <lineage>
        <taxon>Bacteria</taxon>
        <taxon>Pseudomonadati</taxon>
        <taxon>Pseudomonadota</taxon>
        <taxon>Gammaproteobacteria</taxon>
        <taxon>Enterobacterales</taxon>
        <taxon>Erwiniaceae</taxon>
        <taxon>Erwinia</taxon>
    </lineage>
</organism>
<reference evidence="1 2" key="1">
    <citation type="submission" date="2018-10" db="EMBL/GenBank/DDBJ databases">
        <title>Draft genome sequence for the type isolate of Erwinia psidii, agent causal of bacterial blight in guava (Psidium guajava) and wilt and die-back of Eucalyptus spp.</title>
        <authorList>
            <person name="Hermenegildo P.S."/>
            <person name="Santos S.A."/>
            <person name="Guimaraes L.M.S."/>
            <person name="Vidigal P.M.P."/>
            <person name="Pereira I.C."/>
            <person name="Badel J.L."/>
            <person name="Alfenas-Zerbini P."/>
            <person name="Ferreira M.A.S.V."/>
            <person name="Alfenas A.C."/>
        </authorList>
    </citation>
    <scope>NUCLEOTIDE SEQUENCE [LARGE SCALE GENOMIC DNA]</scope>
    <source>
        <strain evidence="1 2">IBSBF 435</strain>
    </source>
</reference>
<accession>A0A3N6RXU1</accession>
<protein>
    <submittedName>
        <fullName evidence="1">Uncharacterized protein</fullName>
    </submittedName>
</protein>
<dbReference type="AlphaFoldDB" id="A0A3N6RXU1"/>
<dbReference type="Proteomes" id="UP000279457">
    <property type="component" value="Unassembled WGS sequence"/>
</dbReference>
<sequence>MKRAPPPPPKTHCHQLGEATFLDSLGTVYRLAHECVHLLALAPDAIPLHCAIEPAFNQMMADSFARAGLNAPPALVTALLVSFPQG</sequence>
<dbReference type="EMBL" id="RHHM01000008">
    <property type="protein sequence ID" value="RQM37934.1"/>
    <property type="molecule type" value="Genomic_DNA"/>
</dbReference>
<keyword evidence="2" id="KW-1185">Reference proteome</keyword>
<dbReference type="RefSeq" id="WP_124233291.1">
    <property type="nucleotide sequence ID" value="NZ_RHHM01000008.1"/>
</dbReference>
<evidence type="ECO:0000313" key="2">
    <source>
        <dbReference type="Proteomes" id="UP000279457"/>
    </source>
</evidence>
<dbReference type="OrthoDB" id="6625194at2"/>
<gene>
    <name evidence="1" type="ORF">EB241_11640</name>
</gene>